<organism evidence="1 2">
    <name type="scientific">Scortum barcoo</name>
    <name type="common">barcoo grunter</name>
    <dbReference type="NCBI Taxonomy" id="214431"/>
    <lineage>
        <taxon>Eukaryota</taxon>
        <taxon>Metazoa</taxon>
        <taxon>Chordata</taxon>
        <taxon>Craniata</taxon>
        <taxon>Vertebrata</taxon>
        <taxon>Euteleostomi</taxon>
        <taxon>Actinopterygii</taxon>
        <taxon>Neopterygii</taxon>
        <taxon>Teleostei</taxon>
        <taxon>Neoteleostei</taxon>
        <taxon>Acanthomorphata</taxon>
        <taxon>Eupercaria</taxon>
        <taxon>Centrarchiformes</taxon>
        <taxon>Terapontoidei</taxon>
        <taxon>Terapontidae</taxon>
        <taxon>Scortum</taxon>
    </lineage>
</organism>
<keyword evidence="2" id="KW-1185">Reference proteome</keyword>
<name>A0ACB8W0B3_9TELE</name>
<evidence type="ECO:0000313" key="1">
    <source>
        <dbReference type="EMBL" id="KAI3361292.1"/>
    </source>
</evidence>
<proteinExistence type="predicted"/>
<sequence length="329" mass="37282">MDELEDLSKENFERFRLRLRDRREGPRIRHSAVEGKSPGDLAYYMVSTFTETRALEVALDTLRKIDCNEEAETLYSKTRACVDNGDPTFRKTSTGELEIKSSKEAQSKAAGWRPLRAAQHQGPPVNTSEEAKAKALVLSEGGDPCNDRLVLSRYKIQFGKYEGQTFKWLLENDVGYTAYVVASHQDQREHNKHQNQLMANKDSLTRYAIASPEVLEEIRFHRAYNRSIKAGQEGKVLVGVGAYRWETLQDLYESKDSSKISFVKFLQSMKSKCDPGTKMDTAVKYILKRDNEQAAANRPATRFASRGPIKRPARGKRAQSARGQFTSTS</sequence>
<protein>
    <submittedName>
        <fullName evidence="1">Uncharacterized protein</fullName>
    </submittedName>
</protein>
<dbReference type="EMBL" id="CM041546">
    <property type="protein sequence ID" value="KAI3361292.1"/>
    <property type="molecule type" value="Genomic_DNA"/>
</dbReference>
<evidence type="ECO:0000313" key="2">
    <source>
        <dbReference type="Proteomes" id="UP000831701"/>
    </source>
</evidence>
<comment type="caution">
    <text evidence="1">The sequence shown here is derived from an EMBL/GenBank/DDBJ whole genome shotgun (WGS) entry which is preliminary data.</text>
</comment>
<reference evidence="1" key="1">
    <citation type="submission" date="2022-04" db="EMBL/GenBank/DDBJ databases">
        <title>Jade perch genome.</title>
        <authorList>
            <person name="Chao B."/>
        </authorList>
    </citation>
    <scope>NUCLEOTIDE SEQUENCE</scope>
    <source>
        <strain evidence="1">CB-2022</strain>
    </source>
</reference>
<gene>
    <name evidence="1" type="ORF">L3Q82_013479</name>
</gene>
<accession>A0ACB8W0B3</accession>
<dbReference type="Proteomes" id="UP000831701">
    <property type="component" value="Chromosome 16"/>
</dbReference>
<feature type="non-terminal residue" evidence="1">
    <location>
        <position position="329"/>
    </location>
</feature>